<dbReference type="Pfam" id="PF19809">
    <property type="entry name" value="DUF6292"/>
    <property type="match status" value="1"/>
</dbReference>
<dbReference type="RefSeq" id="WP_245899341.1">
    <property type="nucleotide sequence ID" value="NZ_JBITMB010000008.1"/>
</dbReference>
<accession>A0ABW8AC81</accession>
<evidence type="ECO:0000259" key="1">
    <source>
        <dbReference type="Pfam" id="PF19809"/>
    </source>
</evidence>
<organism evidence="2 3">
    <name type="scientific">Nonomuraea indica</name>
    <dbReference type="NCBI Taxonomy" id="1581193"/>
    <lineage>
        <taxon>Bacteria</taxon>
        <taxon>Bacillati</taxon>
        <taxon>Actinomycetota</taxon>
        <taxon>Actinomycetes</taxon>
        <taxon>Streptosporangiales</taxon>
        <taxon>Streptosporangiaceae</taxon>
        <taxon>Nonomuraea</taxon>
    </lineage>
</organism>
<name>A0ABW8AC81_9ACTN</name>
<feature type="domain" description="DUF6292" evidence="1">
    <location>
        <begin position="20"/>
        <end position="101"/>
    </location>
</feature>
<dbReference type="InterPro" id="IPR046259">
    <property type="entry name" value="DUF6292"/>
</dbReference>
<keyword evidence="3" id="KW-1185">Reference proteome</keyword>
<dbReference type="Proteomes" id="UP001612928">
    <property type="component" value="Unassembled WGS sequence"/>
</dbReference>
<protein>
    <submittedName>
        <fullName evidence="2">DUF6292 family protein</fullName>
    </submittedName>
</protein>
<evidence type="ECO:0000313" key="3">
    <source>
        <dbReference type="Proteomes" id="UP001612928"/>
    </source>
</evidence>
<proteinExistence type="predicted"/>
<gene>
    <name evidence="2" type="ORF">ACIBP5_30780</name>
</gene>
<evidence type="ECO:0000313" key="2">
    <source>
        <dbReference type="EMBL" id="MFI7444380.1"/>
    </source>
</evidence>
<sequence length="142" mass="15939">MAIRHVEPYSDEWLQQPVCYVRRVVDVLGPEVADWWEGPCDPRDATVLLSDGSALVWDEESGWRLGHFVSGGRGRHTELSGVRYLGGGLLPRPERVPQALRDARGGVGSSTAFRPCYRSHRNCRDGFDVALDFYVRLVEARA</sequence>
<comment type="caution">
    <text evidence="2">The sequence shown here is derived from an EMBL/GenBank/DDBJ whole genome shotgun (WGS) entry which is preliminary data.</text>
</comment>
<dbReference type="EMBL" id="JBITMB010000008">
    <property type="protein sequence ID" value="MFI7444380.1"/>
    <property type="molecule type" value="Genomic_DNA"/>
</dbReference>
<reference evidence="2 3" key="1">
    <citation type="submission" date="2024-10" db="EMBL/GenBank/DDBJ databases">
        <title>The Natural Products Discovery Center: Release of the First 8490 Sequenced Strains for Exploring Actinobacteria Biosynthetic Diversity.</title>
        <authorList>
            <person name="Kalkreuter E."/>
            <person name="Kautsar S.A."/>
            <person name="Yang D."/>
            <person name="Bader C.D."/>
            <person name="Teijaro C.N."/>
            <person name="Fluegel L."/>
            <person name="Davis C.M."/>
            <person name="Simpson J.R."/>
            <person name="Lauterbach L."/>
            <person name="Steele A.D."/>
            <person name="Gui C."/>
            <person name="Meng S."/>
            <person name="Li G."/>
            <person name="Viehrig K."/>
            <person name="Ye F."/>
            <person name="Su P."/>
            <person name="Kiefer A.F."/>
            <person name="Nichols A."/>
            <person name="Cepeda A.J."/>
            <person name="Yan W."/>
            <person name="Fan B."/>
            <person name="Jiang Y."/>
            <person name="Adhikari A."/>
            <person name="Zheng C.-J."/>
            <person name="Schuster L."/>
            <person name="Cowan T.M."/>
            <person name="Smanski M.J."/>
            <person name="Chevrette M.G."/>
            <person name="De Carvalho L.P.S."/>
            <person name="Shen B."/>
        </authorList>
    </citation>
    <scope>NUCLEOTIDE SEQUENCE [LARGE SCALE GENOMIC DNA]</scope>
    <source>
        <strain evidence="2 3">NPDC049503</strain>
    </source>
</reference>